<dbReference type="EMBL" id="VJZD01000104">
    <property type="protein sequence ID" value="MPY34230.1"/>
    <property type="molecule type" value="Genomic_DNA"/>
</dbReference>
<accession>A0A5N8VG56</accession>
<dbReference type="Proteomes" id="UP000325849">
    <property type="component" value="Unassembled WGS sequence"/>
</dbReference>
<evidence type="ECO:0000313" key="2">
    <source>
        <dbReference type="Proteomes" id="UP000325849"/>
    </source>
</evidence>
<gene>
    <name evidence="1" type="ORF">FNH09_24175</name>
</gene>
<comment type="caution">
    <text evidence="1">The sequence shown here is derived from an EMBL/GenBank/DDBJ whole genome shotgun (WGS) entry which is preliminary data.</text>
</comment>
<organism evidence="1 2">
    <name type="scientific">Streptomyces adustus</name>
    <dbReference type="NCBI Taxonomy" id="1609272"/>
    <lineage>
        <taxon>Bacteria</taxon>
        <taxon>Bacillati</taxon>
        <taxon>Actinomycetota</taxon>
        <taxon>Actinomycetes</taxon>
        <taxon>Kitasatosporales</taxon>
        <taxon>Streptomycetaceae</taxon>
        <taxon>Streptomyces</taxon>
    </lineage>
</organism>
<dbReference type="AlphaFoldDB" id="A0A5N8VG56"/>
<reference evidence="1 2" key="1">
    <citation type="submission" date="2019-07" db="EMBL/GenBank/DDBJ databases">
        <title>New species of Amycolatopsis and Streptomyces.</title>
        <authorList>
            <person name="Duangmal K."/>
            <person name="Teo W.F.A."/>
            <person name="Lipun K."/>
        </authorList>
    </citation>
    <scope>NUCLEOTIDE SEQUENCE [LARGE SCALE GENOMIC DNA]</scope>
    <source>
        <strain evidence="1 2">NBRC 109810</strain>
    </source>
</reference>
<proteinExistence type="predicted"/>
<keyword evidence="2" id="KW-1185">Reference proteome</keyword>
<evidence type="ECO:0000313" key="1">
    <source>
        <dbReference type="EMBL" id="MPY34230.1"/>
    </source>
</evidence>
<sequence length="158" mass="17938">MNIFAGEGFEEVEESFFGFMLRDGEQKGRPFEPRTVRMKSELRGVGRVALPLVFRRGDDGRWRAKWLHLYLKGPSSANRVEENQVSVSKLVRAVVEREQLTVRYLVDLMSGGTTTVEPWDGEAVPDEPVTYIGLERPEGLHPDSRIITLENLRDPIPG</sequence>
<name>A0A5N8VG56_9ACTN</name>
<protein>
    <submittedName>
        <fullName evidence="1">Uncharacterized protein</fullName>
    </submittedName>
</protein>